<evidence type="ECO:0008006" key="4">
    <source>
        <dbReference type="Google" id="ProtNLM"/>
    </source>
</evidence>
<feature type="compositionally biased region" description="Acidic residues" evidence="1">
    <location>
        <begin position="447"/>
        <end position="456"/>
    </location>
</feature>
<feature type="region of interest" description="Disordered" evidence="1">
    <location>
        <begin position="442"/>
        <end position="498"/>
    </location>
</feature>
<evidence type="ECO:0000313" key="3">
    <source>
        <dbReference type="Proteomes" id="UP001253439"/>
    </source>
</evidence>
<dbReference type="Proteomes" id="UP001253439">
    <property type="component" value="Unassembled WGS sequence"/>
</dbReference>
<name>A0AAE4EVQ6_9EURY</name>
<dbReference type="AlphaFoldDB" id="A0AAE4EVQ6"/>
<dbReference type="RefSeq" id="WP_310895682.1">
    <property type="nucleotide sequence ID" value="NZ_JAMQOM010000002.1"/>
</dbReference>
<proteinExistence type="predicted"/>
<keyword evidence="3" id="KW-1185">Reference proteome</keyword>
<evidence type="ECO:0000313" key="2">
    <source>
        <dbReference type="EMBL" id="MDS0221021.1"/>
    </source>
</evidence>
<protein>
    <recommendedName>
        <fullName evidence="4">YokE-like PH domain-containing protein</fullName>
    </recommendedName>
</protein>
<gene>
    <name evidence="2" type="ORF">NDI54_06635</name>
</gene>
<dbReference type="EMBL" id="JAMQOM010000002">
    <property type="protein sequence ID" value="MDS0221021.1"/>
    <property type="molecule type" value="Genomic_DNA"/>
</dbReference>
<comment type="caution">
    <text evidence="2">The sequence shown here is derived from an EMBL/GenBank/DDBJ whole genome shotgun (WGS) entry which is preliminary data.</text>
</comment>
<organism evidence="2 3">
    <name type="scientific">Haloarcula terrestris</name>
    <dbReference type="NCBI Taxonomy" id="2950533"/>
    <lineage>
        <taxon>Archaea</taxon>
        <taxon>Methanobacteriati</taxon>
        <taxon>Methanobacteriota</taxon>
        <taxon>Stenosarchaea group</taxon>
        <taxon>Halobacteria</taxon>
        <taxon>Halobacteriales</taxon>
        <taxon>Haloarculaceae</taxon>
        <taxon>Haloarcula</taxon>
    </lineage>
</organism>
<reference evidence="2 3" key="1">
    <citation type="submission" date="2022-06" db="EMBL/GenBank/DDBJ databases">
        <title>Haloarcula sp. a new haloarchaeum isolate from saline soil.</title>
        <authorList>
            <person name="Strakova D."/>
            <person name="Galisteo C."/>
            <person name="Sanchez-Porro C."/>
            <person name="Ventosa A."/>
        </authorList>
    </citation>
    <scope>NUCLEOTIDE SEQUENCE [LARGE SCALE GENOMIC DNA]</scope>
    <source>
        <strain evidence="2 3">S1AR25-5A</strain>
    </source>
</reference>
<accession>A0AAE4EVQ6</accession>
<sequence>MGNIINLDNLEGGPPDVLTGTGSGGLLSSGYLHDGPALAAIDDAETPRFVLTSSKHGIEIGAPDSNETIQPGRRYRMIGVVTDRRLLLLVGNSDGDTQFAIPHVEIDQIAGDRSLGHGVITFRRCGDTEWRVHCGKQGLVDLTAYLSHASQAWVRVENILDEVKRLLVTATEQRDRGDHEGALETVLEAEDRLDAAGETATEFGPPGDANALERRVTTVRERYVATLAEVRRSRARRAVDTGEQRWRRDDFETAYDAYEAARAEYEAIFSLPAASVPDLADIRGERDRLAAVIEDLERSPLRTAVEADNEAVAAEDPEIAADHWAEALEAYREVLELDWGADERRFAGDPEKVRDRLGAVAENLVAARRTVGTDAMEAGDWYADAGQPDAALEEYETARSAFQTALAAARDCYADATDHLEADLGAVEQRLSRTAARLDGERVDVDDRFDDTEPMPDIDLTPADERSPSPADTTALTDTEDNSDGTDPKIDPAGRGGS</sequence>
<evidence type="ECO:0000256" key="1">
    <source>
        <dbReference type="SAM" id="MobiDB-lite"/>
    </source>
</evidence>